<dbReference type="PANTHER" id="PTHR35507">
    <property type="entry name" value="OS09G0488600 PROTEIN"/>
    <property type="match status" value="1"/>
</dbReference>
<comment type="caution">
    <text evidence="1">The sequence shown here is derived from an EMBL/GenBank/DDBJ whole genome shotgun (WGS) entry which is preliminary data.</text>
</comment>
<evidence type="ECO:0000313" key="1">
    <source>
        <dbReference type="EMBL" id="KAA0047492.1"/>
    </source>
</evidence>
<name>A0A5A7TVK5_CUCMM</name>
<dbReference type="OrthoDB" id="1894403at2759"/>
<gene>
    <name evidence="1" type="ORF">E6C27_scaffold498G001140</name>
</gene>
<sequence length="233" mass="26092">MPYDDHHNQENIFQSFPNVVSFASPLHTPSHRRLSSNFTQPRLPIPFVRRLSWVSLQGRLVNAEQASSVRSIGGGFGPGKAIAWQLFSPIEWFLIVAVIGVAVSESKSNHQIGQLKQAVELRDQVLLSMQQKLDDLCNQVNPVKDQSGTENDMALRMNADFGNDKIKFLTAIFTSLFPMRTDSFLTLLVLCVTELLLKHDIFVMSANGGCLSWIYPMNEMNEQEAALPCAQTK</sequence>
<reference evidence="1 2" key="1">
    <citation type="submission" date="2019-08" db="EMBL/GenBank/DDBJ databases">
        <title>Draft genome sequences of two oriental melons (Cucumis melo L. var makuwa).</title>
        <authorList>
            <person name="Kwon S.-Y."/>
        </authorList>
    </citation>
    <scope>NUCLEOTIDE SEQUENCE [LARGE SCALE GENOMIC DNA]</scope>
    <source>
        <strain evidence="2">cv. SW 3</strain>
        <tissue evidence="1">Leaf</tissue>
    </source>
</reference>
<organism evidence="1 2">
    <name type="scientific">Cucumis melo var. makuwa</name>
    <name type="common">Oriental melon</name>
    <dbReference type="NCBI Taxonomy" id="1194695"/>
    <lineage>
        <taxon>Eukaryota</taxon>
        <taxon>Viridiplantae</taxon>
        <taxon>Streptophyta</taxon>
        <taxon>Embryophyta</taxon>
        <taxon>Tracheophyta</taxon>
        <taxon>Spermatophyta</taxon>
        <taxon>Magnoliopsida</taxon>
        <taxon>eudicotyledons</taxon>
        <taxon>Gunneridae</taxon>
        <taxon>Pentapetalae</taxon>
        <taxon>rosids</taxon>
        <taxon>fabids</taxon>
        <taxon>Cucurbitales</taxon>
        <taxon>Cucurbitaceae</taxon>
        <taxon>Benincaseae</taxon>
        <taxon>Cucumis</taxon>
    </lineage>
</organism>
<dbReference type="Proteomes" id="UP000321393">
    <property type="component" value="Unassembled WGS sequence"/>
</dbReference>
<dbReference type="STRING" id="1194695.A0A5A7TVK5"/>
<protein>
    <submittedName>
        <fullName evidence="1">Golgin subfamily A member 4</fullName>
    </submittedName>
</protein>
<evidence type="ECO:0000313" key="2">
    <source>
        <dbReference type="Proteomes" id="UP000321393"/>
    </source>
</evidence>
<dbReference type="AlphaFoldDB" id="A0A5A7TVK5"/>
<dbReference type="PANTHER" id="PTHR35507:SF1">
    <property type="entry name" value="TMF_TATA_BD DOMAIN-CONTAINING PROTEIN"/>
    <property type="match status" value="1"/>
</dbReference>
<accession>A0A5A7TVK5</accession>
<dbReference type="EMBL" id="SSTE01013200">
    <property type="protein sequence ID" value="KAA0047492.1"/>
    <property type="molecule type" value="Genomic_DNA"/>
</dbReference>
<proteinExistence type="predicted"/>